<gene>
    <name evidence="1" type="ORF">BELL_0039g00230</name>
</gene>
<reference evidence="1 2" key="1">
    <citation type="submission" date="2017-12" db="EMBL/GenBank/DDBJ databases">
        <title>Comparative genomics of Botrytis spp.</title>
        <authorList>
            <person name="Valero-Jimenez C.A."/>
            <person name="Tapia P."/>
            <person name="Veloso J."/>
            <person name="Silva-Moreno E."/>
            <person name="Staats M."/>
            <person name="Valdes J.H."/>
            <person name="Van Kan J.A.L."/>
        </authorList>
    </citation>
    <scope>NUCLEOTIDE SEQUENCE [LARGE SCALE GENOMIC DNA]</scope>
    <source>
        <strain evidence="1 2">Be9601</strain>
    </source>
</reference>
<dbReference type="AlphaFoldDB" id="A0A4Z1KCZ3"/>
<dbReference type="EMBL" id="PQXM01000039">
    <property type="protein sequence ID" value="TGO79247.1"/>
    <property type="molecule type" value="Genomic_DNA"/>
</dbReference>
<organism evidence="1 2">
    <name type="scientific">Botrytis elliptica</name>
    <dbReference type="NCBI Taxonomy" id="278938"/>
    <lineage>
        <taxon>Eukaryota</taxon>
        <taxon>Fungi</taxon>
        <taxon>Dikarya</taxon>
        <taxon>Ascomycota</taxon>
        <taxon>Pezizomycotina</taxon>
        <taxon>Leotiomycetes</taxon>
        <taxon>Helotiales</taxon>
        <taxon>Sclerotiniaceae</taxon>
        <taxon>Botrytis</taxon>
    </lineage>
</organism>
<comment type="caution">
    <text evidence="1">The sequence shown here is derived from an EMBL/GenBank/DDBJ whole genome shotgun (WGS) entry which is preliminary data.</text>
</comment>
<keyword evidence="2" id="KW-1185">Reference proteome</keyword>
<name>A0A4Z1KCZ3_9HELO</name>
<evidence type="ECO:0000313" key="2">
    <source>
        <dbReference type="Proteomes" id="UP000297229"/>
    </source>
</evidence>
<evidence type="ECO:0000313" key="1">
    <source>
        <dbReference type="EMBL" id="TGO79247.1"/>
    </source>
</evidence>
<sequence>MSGMQHEMDSSGVTPFPEWNFTSMTESDDPYAKRNHMTTWEWGLLLLVVDWYSGGPPVGSQDPVELASVKDRPSVLSVFREWAAFLHEPSNGLEPSKILAKNEEYSSSRLQKCWLKITTTNHRELAIAALIHKILPLKDKLEAQFRVKICYLEHDKLPGRLSQDNTSHANDGTRGQYKVKFLALPGTCLAAERVWQSLDEKRKEREKIYDLAIRQTNHVVGLDLPVNGAYSNSEFHITFIERIGLFP</sequence>
<proteinExistence type="predicted"/>
<dbReference type="Proteomes" id="UP000297229">
    <property type="component" value="Unassembled WGS sequence"/>
</dbReference>
<protein>
    <submittedName>
        <fullName evidence="1">Uncharacterized protein</fullName>
    </submittedName>
</protein>
<accession>A0A4Z1KCZ3</accession>